<feature type="domain" description="Potassium channel" evidence="2">
    <location>
        <begin position="405"/>
        <end position="479"/>
    </location>
</feature>
<dbReference type="InterPro" id="IPR013099">
    <property type="entry name" value="K_chnl_dom"/>
</dbReference>
<keyword evidence="1" id="KW-0472">Membrane</keyword>
<dbReference type="GeneID" id="13300523"/>
<gene>
    <name evidence="3" type="ORF">PFDSM3638_08845</name>
</gene>
<protein>
    <submittedName>
        <fullName evidence="3">Potassium transporter Kef</fullName>
    </submittedName>
</protein>
<keyword evidence="1" id="KW-1133">Transmembrane helix</keyword>
<dbReference type="Gene3D" id="1.10.287.70">
    <property type="match status" value="1"/>
</dbReference>
<dbReference type="Proteomes" id="UP000324354">
    <property type="component" value="Chromosome"/>
</dbReference>
<evidence type="ECO:0000256" key="1">
    <source>
        <dbReference type="SAM" id="Phobius"/>
    </source>
</evidence>
<reference evidence="3 4" key="1">
    <citation type="submission" date="2017-08" db="EMBL/GenBank/DDBJ databases">
        <title>Resequencing and Reannotation of the genome of Pyrococcus furiosus type strain DSM3638.</title>
        <authorList>
            <person name="Reichelt R.M."/>
            <person name="Bunk B."/>
        </authorList>
    </citation>
    <scope>NUCLEOTIDE SEQUENCE [LARGE SCALE GENOMIC DNA]</scope>
    <source>
        <strain evidence="3 4">DSM 3638</strain>
    </source>
</reference>
<feature type="transmembrane region" description="Helical" evidence="1">
    <location>
        <begin position="401"/>
        <end position="419"/>
    </location>
</feature>
<dbReference type="AlphaFoldDB" id="A0A5C0XRI5"/>
<feature type="transmembrane region" description="Helical" evidence="1">
    <location>
        <begin position="455"/>
        <end position="476"/>
    </location>
</feature>
<accession>A0A5C0XRI5</accession>
<evidence type="ECO:0000313" key="4">
    <source>
        <dbReference type="Proteomes" id="UP000324354"/>
    </source>
</evidence>
<sequence>MCEYTYPNGQKCKRKPLKGSKYCSLHIPFEEGELLYGDKIREIKKRAFERTLERGVKTFEGVKLYDVVILSKKIENPIIFKNSEIKRLIIGNSQLSSLTIINSKVDSIILANSKISSLYINKVDGYGVSICSAEFTSAILIRNSEIKYILINSTRYERKEVTAEETFGEAGRIAGRIEISNIKGVRRIAINSRYPLLEIIEKELGVKFDTKKKEYVRASILNIRNIGFDENPRFKRQIRVYINRFSGQLLIENSTVPGHVSIVNSRVKYPEFVHTTVLNNLIMRNSKFYSDENWNLSYLPNLLAELQVLGFIVIENSEFNNPYLAEVFYRIARTTWEASGDKEKADEYYYLEMLARRNRVLSHYKRGPKTVKKIFRLTEVFFEWMFADLTCKYGTDWKRPVFLWLGLVIFGFPILYAVTQSIEPLNSPLDYVYFSIVTATTLGYGDIHPTGVGKAIASAEAIFGMFMWAVFLTVFARKYMR</sequence>
<dbReference type="EMBL" id="CP023154">
    <property type="protein sequence ID" value="QEK79361.1"/>
    <property type="molecule type" value="Genomic_DNA"/>
</dbReference>
<proteinExistence type="predicted"/>
<keyword evidence="1" id="KW-0812">Transmembrane</keyword>
<evidence type="ECO:0000259" key="2">
    <source>
        <dbReference type="Pfam" id="PF07885"/>
    </source>
</evidence>
<dbReference type="RefSeq" id="WP_011012900.1">
    <property type="nucleotide sequence ID" value="NC_003413.1"/>
</dbReference>
<dbReference type="GeneID" id="41713577"/>
<name>A0A5C0XRI5_PYRFU</name>
<dbReference type="Pfam" id="PF07885">
    <property type="entry name" value="Ion_trans_2"/>
    <property type="match status" value="1"/>
</dbReference>
<dbReference type="SUPFAM" id="SSF81324">
    <property type="entry name" value="Voltage-gated potassium channels"/>
    <property type="match status" value="1"/>
</dbReference>
<dbReference type="OrthoDB" id="199127at2157"/>
<evidence type="ECO:0000313" key="3">
    <source>
        <dbReference type="EMBL" id="QEK79361.1"/>
    </source>
</evidence>
<organism evidence="3 4">
    <name type="scientific">Pyrococcus furiosus (strain ATCC 43587 / DSM 3638 / JCM 8422 / Vc1)</name>
    <dbReference type="NCBI Taxonomy" id="186497"/>
    <lineage>
        <taxon>Archaea</taxon>
        <taxon>Methanobacteriati</taxon>
        <taxon>Methanobacteriota</taxon>
        <taxon>Thermococci</taxon>
        <taxon>Thermococcales</taxon>
        <taxon>Thermococcaceae</taxon>
        <taxon>Pyrococcus</taxon>
    </lineage>
</organism>